<evidence type="ECO:0000313" key="1">
    <source>
        <dbReference type="EMBL" id="QGY44011.1"/>
    </source>
</evidence>
<dbReference type="RefSeq" id="WP_158865707.1">
    <property type="nucleotide sequence ID" value="NZ_CP046401.1"/>
</dbReference>
<gene>
    <name evidence="1" type="ORF">GM418_10185</name>
</gene>
<organism evidence="1 2">
    <name type="scientific">Maribellus comscasis</name>
    <dbReference type="NCBI Taxonomy" id="2681766"/>
    <lineage>
        <taxon>Bacteria</taxon>
        <taxon>Pseudomonadati</taxon>
        <taxon>Bacteroidota</taxon>
        <taxon>Bacteroidia</taxon>
        <taxon>Marinilabiliales</taxon>
        <taxon>Prolixibacteraceae</taxon>
        <taxon>Maribellus</taxon>
    </lineage>
</organism>
<name>A0A6I6JNJ0_9BACT</name>
<accession>A0A6I6JNJ0</accession>
<reference evidence="1 2" key="1">
    <citation type="submission" date="2019-11" db="EMBL/GenBank/DDBJ databases">
        <authorList>
            <person name="Zheng R.K."/>
            <person name="Sun C.M."/>
        </authorList>
    </citation>
    <scope>NUCLEOTIDE SEQUENCE [LARGE SCALE GENOMIC DNA]</scope>
    <source>
        <strain evidence="1 2">WC007</strain>
    </source>
</reference>
<keyword evidence="2" id="KW-1185">Reference proteome</keyword>
<dbReference type="KEGG" id="mcos:GM418_10185"/>
<sequence length="88" mass="10168">MYKIAETTLPTGLLFFLKRNPAVDGHTLWLNFEPISETMRENVRRRIYILYSSGDATTIKTAQNELAENLKGIPEITWKDKNLKQVDV</sequence>
<dbReference type="AlphaFoldDB" id="A0A6I6JNJ0"/>
<dbReference type="Proteomes" id="UP000428260">
    <property type="component" value="Chromosome"/>
</dbReference>
<proteinExistence type="predicted"/>
<evidence type="ECO:0000313" key="2">
    <source>
        <dbReference type="Proteomes" id="UP000428260"/>
    </source>
</evidence>
<protein>
    <submittedName>
        <fullName evidence="1">Uncharacterized protein</fullName>
    </submittedName>
</protein>
<dbReference type="EMBL" id="CP046401">
    <property type="protein sequence ID" value="QGY44011.1"/>
    <property type="molecule type" value="Genomic_DNA"/>
</dbReference>